<gene>
    <name evidence="1" type="ORF">GCM10022277_36870</name>
</gene>
<protein>
    <submittedName>
        <fullName evidence="1">ATP-NAD kinase family protein</fullName>
    </submittedName>
</protein>
<dbReference type="InterPro" id="IPR002504">
    <property type="entry name" value="NADK"/>
</dbReference>
<name>A0ABP7N4X3_9GAMM</name>
<keyword evidence="1" id="KW-0808">Transferase</keyword>
<organism evidence="1 2">
    <name type="scientific">Litoribacillus peritrichatus</name>
    <dbReference type="NCBI Taxonomy" id="718191"/>
    <lineage>
        <taxon>Bacteria</taxon>
        <taxon>Pseudomonadati</taxon>
        <taxon>Pseudomonadota</taxon>
        <taxon>Gammaproteobacteria</taxon>
        <taxon>Oceanospirillales</taxon>
        <taxon>Oceanospirillaceae</taxon>
        <taxon>Litoribacillus</taxon>
    </lineage>
</organism>
<accession>A0ABP7N4X3</accession>
<dbReference type="EMBL" id="BAABBN010000012">
    <property type="protein sequence ID" value="GAA3937133.1"/>
    <property type="molecule type" value="Genomic_DNA"/>
</dbReference>
<dbReference type="PANTHER" id="PTHR40697:SF2">
    <property type="entry name" value="ATP-NAD KINASE-RELATED"/>
    <property type="match status" value="1"/>
</dbReference>
<dbReference type="Pfam" id="PF20143">
    <property type="entry name" value="NAD_kinase_C"/>
    <property type="match status" value="1"/>
</dbReference>
<dbReference type="PANTHER" id="PTHR40697">
    <property type="entry name" value="ACETOIN CATABOLISM PROTEIN X"/>
    <property type="match status" value="1"/>
</dbReference>
<dbReference type="InterPro" id="IPR039065">
    <property type="entry name" value="AcoX-like"/>
</dbReference>
<keyword evidence="1" id="KW-0418">Kinase</keyword>
<evidence type="ECO:0000313" key="2">
    <source>
        <dbReference type="Proteomes" id="UP001501565"/>
    </source>
</evidence>
<sequence length="390" mass="41892">MNKLKVGLIINPLAGLGGSVALKGSDGCSEQAISLGAKPKAQQRVIQALSELVEYKECIEFICAPGLMGTAVLDELGFSYEVLCTHESADLSEEANSAQAISSQITSAQDTKQAVQLLAQHKIDLLLFAGGDGTARDICEVLPEQMPVLGVPAGVKIHSAVYAINPQAAGKLIIEMIKGELVNLKMADVRDIDEQAFRNGVVKAKLFGEMLVPEEGRFVQMMKCGGIEKEEWVIEDIAAEIIEQMEDDVLYIIGSGATTKAIMDNLGLDNTLLGVDLVMNQELIASDVTESEILQALETAAQVKLVISVIGGQGHIFGRGNQQLSPDVIRKVGKDNIQVLATKTKIKTLSGRPMLVDTGDIQLDKELVGWYRIVSGYQDELVYPVSDGIS</sequence>
<keyword evidence="2" id="KW-1185">Reference proteome</keyword>
<dbReference type="InterPro" id="IPR017438">
    <property type="entry name" value="ATP-NAD_kinase_N"/>
</dbReference>
<dbReference type="Gene3D" id="3.40.50.10330">
    <property type="entry name" value="Probable inorganic polyphosphate/atp-NAD kinase, domain 1"/>
    <property type="match status" value="1"/>
</dbReference>
<dbReference type="GO" id="GO:0016301">
    <property type="term" value="F:kinase activity"/>
    <property type="evidence" value="ECO:0007669"/>
    <property type="project" value="UniProtKB-KW"/>
</dbReference>
<evidence type="ECO:0000313" key="1">
    <source>
        <dbReference type="EMBL" id="GAA3937133.1"/>
    </source>
</evidence>
<dbReference type="Proteomes" id="UP001501565">
    <property type="component" value="Unassembled WGS sequence"/>
</dbReference>
<dbReference type="InterPro" id="IPR011386">
    <property type="entry name" value="Put_ATP-NAD_kin"/>
</dbReference>
<dbReference type="RefSeq" id="WP_344800092.1">
    <property type="nucleotide sequence ID" value="NZ_BAABBN010000012.1"/>
</dbReference>
<dbReference type="SUPFAM" id="SSF111331">
    <property type="entry name" value="NAD kinase/diacylglycerol kinase-like"/>
    <property type="match status" value="1"/>
</dbReference>
<dbReference type="InterPro" id="IPR016064">
    <property type="entry name" value="NAD/diacylglycerol_kinase_sf"/>
</dbReference>
<reference evidence="2" key="1">
    <citation type="journal article" date="2019" name="Int. J. Syst. Evol. Microbiol.">
        <title>The Global Catalogue of Microorganisms (GCM) 10K type strain sequencing project: providing services to taxonomists for standard genome sequencing and annotation.</title>
        <authorList>
            <consortium name="The Broad Institute Genomics Platform"/>
            <consortium name="The Broad Institute Genome Sequencing Center for Infectious Disease"/>
            <person name="Wu L."/>
            <person name="Ma J."/>
        </authorList>
    </citation>
    <scope>NUCLEOTIDE SEQUENCE [LARGE SCALE GENOMIC DNA]</scope>
    <source>
        <strain evidence="2">JCM 17551</strain>
    </source>
</reference>
<proteinExistence type="predicted"/>
<dbReference type="Pfam" id="PF01513">
    <property type="entry name" value="NAD_kinase"/>
    <property type="match status" value="1"/>
</dbReference>
<comment type="caution">
    <text evidence="1">The sequence shown here is derived from an EMBL/GenBank/DDBJ whole genome shotgun (WGS) entry which is preliminary data.</text>
</comment>
<dbReference type="PIRSF" id="PIRSF016907">
    <property type="entry name" value="Kin_ATP-NAD"/>
    <property type="match status" value="1"/>
</dbReference>